<proteinExistence type="predicted"/>
<keyword evidence="2" id="KW-1185">Reference proteome</keyword>
<dbReference type="Gene3D" id="3.60.10.10">
    <property type="entry name" value="Endonuclease/exonuclease/phosphatase"/>
    <property type="match status" value="1"/>
</dbReference>
<accession>A0A1R1Y934</accession>
<protein>
    <recommendedName>
        <fullName evidence="3">Endonuclease/exonuclease/phosphatase domain-containing protein</fullName>
    </recommendedName>
</protein>
<dbReference type="AlphaFoldDB" id="A0A1R1Y934"/>
<evidence type="ECO:0000313" key="2">
    <source>
        <dbReference type="Proteomes" id="UP000187429"/>
    </source>
</evidence>
<dbReference type="EMBL" id="LSSM01002029">
    <property type="protein sequence ID" value="OMJ23419.1"/>
    <property type="molecule type" value="Genomic_DNA"/>
</dbReference>
<dbReference type="InterPro" id="IPR036691">
    <property type="entry name" value="Endo/exonu/phosph_ase_sf"/>
</dbReference>
<reference evidence="2" key="1">
    <citation type="submission" date="2017-01" db="EMBL/GenBank/DDBJ databases">
        <authorList>
            <person name="Wang Y."/>
            <person name="White M."/>
            <person name="Kvist S."/>
            <person name="Moncalvo J.-M."/>
        </authorList>
    </citation>
    <scope>NUCLEOTIDE SEQUENCE [LARGE SCALE GENOMIC DNA]</scope>
    <source>
        <strain evidence="2">ID-206-W2</strain>
    </source>
</reference>
<evidence type="ECO:0000313" key="1">
    <source>
        <dbReference type="EMBL" id="OMJ23419.1"/>
    </source>
</evidence>
<dbReference type="Proteomes" id="UP000187429">
    <property type="component" value="Unassembled WGS sequence"/>
</dbReference>
<dbReference type="OrthoDB" id="2671967at2759"/>
<dbReference type="SUPFAM" id="SSF56219">
    <property type="entry name" value="DNase I-like"/>
    <property type="match status" value="1"/>
</dbReference>
<organism evidence="1 2">
    <name type="scientific">Smittium culicis</name>
    <dbReference type="NCBI Taxonomy" id="133412"/>
    <lineage>
        <taxon>Eukaryota</taxon>
        <taxon>Fungi</taxon>
        <taxon>Fungi incertae sedis</taxon>
        <taxon>Zoopagomycota</taxon>
        <taxon>Kickxellomycotina</taxon>
        <taxon>Harpellomycetes</taxon>
        <taxon>Harpellales</taxon>
        <taxon>Legeriomycetaceae</taxon>
        <taxon>Smittium</taxon>
    </lineage>
</organism>
<comment type="caution">
    <text evidence="1">The sequence shown here is derived from an EMBL/GenBank/DDBJ whole genome shotgun (WGS) entry which is preliminary data.</text>
</comment>
<evidence type="ECO:0008006" key="3">
    <source>
        <dbReference type="Google" id="ProtNLM"/>
    </source>
</evidence>
<gene>
    <name evidence="1" type="ORF">AYI69_g4999</name>
</gene>
<sequence length="409" mass="46234">MLIRHRPKLMKVQEALVFHESAREGSNHGVSLGISKGHVAQIIPGIEGKLVEAQAQLDEQTIKSGSFYLPCNSTTERASNKRKHLDFLQTWSFDNLEEPCIIAGDFSMSNSALGLLLKRYNTGYSVFDFSGSIESFFGNGDKTWSCIDHIIVNEAAKGLFSNARVNRGYNISDHWQILGSVFSSRKQAHKNMTNLEDTSNMEADEIAATFVETSKKNAVDLTLYKASNRKPKRFYLTQSILKEIRAKDLASAEWNKATESMNPSKKVKKLYLAFSKKSKEVKELIQTFNCNRWAKFLDKGAKIVAIQNGRDHKSGDIMGNSRNPDRWIEVLGIKKDNPLDINQDISWDEVRMILMSLVRHKAPDGDGLEVGWYKILFNDYGVYCPESPMAKALLNIFQTIWKNGKIPKV</sequence>
<name>A0A1R1Y934_9FUNG</name>